<evidence type="ECO:0000256" key="15">
    <source>
        <dbReference type="SAM" id="Coils"/>
    </source>
</evidence>
<dbReference type="GO" id="GO:0015031">
    <property type="term" value="P:protein transport"/>
    <property type="evidence" value="ECO:0007669"/>
    <property type="project" value="UniProtKB-KW"/>
</dbReference>
<evidence type="ECO:0000256" key="9">
    <source>
        <dbReference type="ARBA" id="ARBA00022753"/>
    </source>
</evidence>
<gene>
    <name evidence="19" type="primary">LOC106058569</name>
</gene>
<dbReference type="SMART" id="SM00064">
    <property type="entry name" value="FYVE"/>
    <property type="match status" value="1"/>
</dbReference>
<evidence type="ECO:0000313" key="18">
    <source>
        <dbReference type="Proteomes" id="UP001165740"/>
    </source>
</evidence>
<reference evidence="19" key="1">
    <citation type="submission" date="2025-08" db="UniProtKB">
        <authorList>
            <consortium name="RefSeq"/>
        </authorList>
    </citation>
    <scope>IDENTIFICATION</scope>
</reference>
<feature type="coiled-coil region" evidence="15">
    <location>
        <begin position="640"/>
        <end position="766"/>
    </location>
</feature>
<keyword evidence="13 15" id="KW-0175">Coiled coil</keyword>
<dbReference type="OrthoDB" id="79940at2759"/>
<evidence type="ECO:0000256" key="2">
    <source>
        <dbReference type="ARBA" id="ARBA00004496"/>
    </source>
</evidence>
<dbReference type="InterPro" id="IPR017455">
    <property type="entry name" value="Znf_FYVE-rel"/>
</dbReference>
<evidence type="ECO:0000256" key="12">
    <source>
        <dbReference type="ARBA" id="ARBA00022927"/>
    </source>
</evidence>
<keyword evidence="5" id="KW-0963">Cytoplasm</keyword>
<dbReference type="RefSeq" id="XP_055861362.1">
    <property type="nucleotide sequence ID" value="XM_056005387.1"/>
</dbReference>
<dbReference type="InterPro" id="IPR018514">
    <property type="entry name" value="Rabaptin_CC"/>
</dbReference>
<keyword evidence="18" id="KW-1185">Reference proteome</keyword>
<feature type="domain" description="FYVE-type" evidence="17">
    <location>
        <begin position="955"/>
        <end position="1013"/>
    </location>
</feature>
<dbReference type="PANTHER" id="PTHR31179">
    <property type="entry name" value="RAB GTPASE-BINDING EFFECTOR PROTEIN"/>
    <property type="match status" value="1"/>
</dbReference>
<comment type="subcellular location">
    <subcellularLocation>
        <location evidence="2">Cytoplasm</location>
    </subcellularLocation>
    <subcellularLocation>
        <location evidence="1">Early endosome</location>
    </subcellularLocation>
</comment>
<feature type="region of interest" description="Disordered" evidence="16">
    <location>
        <begin position="246"/>
        <end position="268"/>
    </location>
</feature>
<name>A0A9W2YF54_BIOGL</name>
<keyword evidence="11" id="KW-0862">Zinc</keyword>
<dbReference type="SUPFAM" id="SSF57903">
    <property type="entry name" value="FYVE/PHD zinc finger"/>
    <property type="match status" value="1"/>
</dbReference>
<dbReference type="Proteomes" id="UP001165740">
    <property type="component" value="Chromosome 12"/>
</dbReference>
<dbReference type="Pfam" id="PF01363">
    <property type="entry name" value="FYVE"/>
    <property type="match status" value="1"/>
</dbReference>
<dbReference type="GO" id="GO:0006897">
    <property type="term" value="P:endocytosis"/>
    <property type="evidence" value="ECO:0007669"/>
    <property type="project" value="UniProtKB-KW"/>
</dbReference>
<keyword evidence="7" id="KW-0254">Endocytosis</keyword>
<dbReference type="GeneID" id="106058569"/>
<evidence type="ECO:0000259" key="17">
    <source>
        <dbReference type="PROSITE" id="PS50178"/>
    </source>
</evidence>
<keyword evidence="4" id="KW-0813">Transport</keyword>
<evidence type="ECO:0000256" key="6">
    <source>
        <dbReference type="ARBA" id="ARBA00022553"/>
    </source>
</evidence>
<dbReference type="PROSITE" id="PS50178">
    <property type="entry name" value="ZF_FYVE"/>
    <property type="match status" value="1"/>
</dbReference>
<dbReference type="CDD" id="cd15739">
    <property type="entry name" value="FYVE_RABE_unchar"/>
    <property type="match status" value="1"/>
</dbReference>
<evidence type="ECO:0000256" key="4">
    <source>
        <dbReference type="ARBA" id="ARBA00022448"/>
    </source>
</evidence>
<dbReference type="GO" id="GO:0005769">
    <property type="term" value="C:early endosome"/>
    <property type="evidence" value="ECO:0007669"/>
    <property type="project" value="UniProtKB-SubCell"/>
</dbReference>
<dbReference type="OMA" id="XDLKRQN"/>
<organism evidence="18 19">
    <name type="scientific">Biomphalaria glabrata</name>
    <name type="common">Bloodfluke planorb</name>
    <name type="synonym">Freshwater snail</name>
    <dbReference type="NCBI Taxonomy" id="6526"/>
    <lineage>
        <taxon>Eukaryota</taxon>
        <taxon>Metazoa</taxon>
        <taxon>Spiralia</taxon>
        <taxon>Lophotrochozoa</taxon>
        <taxon>Mollusca</taxon>
        <taxon>Gastropoda</taxon>
        <taxon>Heterobranchia</taxon>
        <taxon>Euthyneura</taxon>
        <taxon>Panpulmonata</taxon>
        <taxon>Hygrophila</taxon>
        <taxon>Lymnaeoidea</taxon>
        <taxon>Planorbidae</taxon>
        <taxon>Biomphalaria</taxon>
    </lineage>
</organism>
<evidence type="ECO:0000256" key="10">
    <source>
        <dbReference type="ARBA" id="ARBA00022771"/>
    </source>
</evidence>
<dbReference type="Pfam" id="PF03528">
    <property type="entry name" value="Rabaptin"/>
    <property type="match status" value="3"/>
</dbReference>
<dbReference type="Gene3D" id="1.20.5.730">
    <property type="entry name" value="Single helix bin"/>
    <property type="match status" value="1"/>
</dbReference>
<feature type="compositionally biased region" description="Basic and acidic residues" evidence="16">
    <location>
        <begin position="415"/>
        <end position="464"/>
    </location>
</feature>
<evidence type="ECO:0000256" key="14">
    <source>
        <dbReference type="PROSITE-ProRule" id="PRU00091"/>
    </source>
</evidence>
<keyword evidence="9" id="KW-0967">Endosome</keyword>
<dbReference type="InterPro" id="IPR011011">
    <property type="entry name" value="Znf_FYVE_PHD"/>
</dbReference>
<dbReference type="FunFam" id="1.20.5.730:FF:000005">
    <property type="entry name" value="RABaptiN (Rab effector)"/>
    <property type="match status" value="1"/>
</dbReference>
<dbReference type="InterPro" id="IPR003914">
    <property type="entry name" value="Rabaptin"/>
</dbReference>
<dbReference type="GO" id="GO:0005096">
    <property type="term" value="F:GTPase activator activity"/>
    <property type="evidence" value="ECO:0007669"/>
    <property type="project" value="InterPro"/>
</dbReference>
<accession>A0A9W2YF54</accession>
<evidence type="ECO:0000256" key="1">
    <source>
        <dbReference type="ARBA" id="ARBA00004412"/>
    </source>
</evidence>
<evidence type="ECO:0000256" key="11">
    <source>
        <dbReference type="ARBA" id="ARBA00022833"/>
    </source>
</evidence>
<proteinExistence type="inferred from homology"/>
<evidence type="ECO:0000256" key="8">
    <source>
        <dbReference type="ARBA" id="ARBA00022723"/>
    </source>
</evidence>
<dbReference type="AlphaFoldDB" id="A0A9W2YF54"/>
<dbReference type="InterPro" id="IPR000306">
    <property type="entry name" value="Znf_FYVE"/>
</dbReference>
<dbReference type="PANTHER" id="PTHR31179:SF7">
    <property type="entry name" value="FYVE-TYPE DOMAIN-CONTAINING PROTEIN"/>
    <property type="match status" value="1"/>
</dbReference>
<sequence>MDVNIHLRKVRDVMMKAKVWWKMDELKTKVALLLKEKEDLETDFGLKRAKFRELFLQKENELKTEHEKHVHSESQVKSLQDELSSMKDEMNKLRCELEGVKTAAAMSESNKQEELNSIISNYQQELASLQQLLKEAAETASDNTAARYESERSKLVSLNENYEEEIQELRNKLSQERESFLSTVAKSIKRVGAVGSANTSMEHENLEESMRKAQEDAQILKSVVVPLENEIKTLKAKLKETELKLAESHKKNQSASERDRKSPTLPDLDSITDLNEKVEKLFSYLKAEKAARTDLEMYVAVLSTQKTVLQDEADKISAELKAVCNILEEEKQSHEALKQTWQMANDQFLESQRLMMMDLRRMEGVLTVEQQRQIADEKKALTNVEMELMTTAEVETSQTKKNKKRKNLHSQTKIDNLKLQEKDEAREAQERKVKELEERREKQEKEQEERRKLSQSKLEEEKRRSGAGVGRLSPFEFLSFDNDGSHSETISVKGSKNLPGASIVRRSASSSDISDGFGREDLDDDCLFLESSTHETRSLNEADGVLRGSMDSIEGMTTVRISPEKVLNLPALSAAQLKAITDPTPESEAYLSLVAGIRSKPGTSKQNWEGKRLVSEKEWTLLQNEMKLAREKLGRPCSMCKNYESQLQTVQEELKNVKTEIKHTERSLASEQMTNKNLLKYQTELEEALKNAAEDAQSQISHLTNKLVDCEKYIKDMKEQIMATHVQLQDYSKTLVDGRQEAQNELIKLQEENDSLVDKYSKTAQQLQNEDINLPNNLEDMQLLLLKYREEIISAKVAKEHTEETLRSEIVFLKSQVMGEQQEKCTLEETLTQEISALQAKVGELEILRKELEKESASKSEVQTKLQESENSLKTIQTKSKQLISKMQERLEEMDKRKSKLESENHILKNKVQALQVDLDNSEAVQRDFVKLSQSLQIQLEKIRQAENEVRWQHEDDVEDCNNCRQPFSVTKRKHHCRHCGKIFCSDCTNKAVNSGPNFRPAKVCDVCHTILVKDATPYFSTEPPATPD</sequence>
<feature type="region of interest" description="Disordered" evidence="16">
    <location>
        <begin position="393"/>
        <end position="467"/>
    </location>
</feature>
<dbReference type="GO" id="GO:0008270">
    <property type="term" value="F:zinc ion binding"/>
    <property type="evidence" value="ECO:0007669"/>
    <property type="project" value="UniProtKB-KW"/>
</dbReference>
<evidence type="ECO:0000256" key="16">
    <source>
        <dbReference type="SAM" id="MobiDB-lite"/>
    </source>
</evidence>
<evidence type="ECO:0000256" key="7">
    <source>
        <dbReference type="ARBA" id="ARBA00022583"/>
    </source>
</evidence>
<feature type="coiled-coil region" evidence="15">
    <location>
        <begin position="828"/>
        <end position="949"/>
    </location>
</feature>
<dbReference type="InterPro" id="IPR013083">
    <property type="entry name" value="Znf_RING/FYVE/PHD"/>
</dbReference>
<dbReference type="InterPro" id="IPR015390">
    <property type="entry name" value="Rabaptin_Rab5-bd_dom"/>
</dbReference>
<evidence type="ECO:0000256" key="3">
    <source>
        <dbReference type="ARBA" id="ARBA00006603"/>
    </source>
</evidence>
<evidence type="ECO:0000256" key="13">
    <source>
        <dbReference type="ARBA" id="ARBA00023054"/>
    </source>
</evidence>
<keyword evidence="6" id="KW-0597">Phosphoprotein</keyword>
<keyword evidence="10 14" id="KW-0863">Zinc-finger</keyword>
<keyword evidence="12" id="KW-0653">Protein transport</keyword>
<evidence type="ECO:0000313" key="19">
    <source>
        <dbReference type="RefSeq" id="XP_055861362.1"/>
    </source>
</evidence>
<protein>
    <submittedName>
        <fullName evidence="19">Rab GTPase-binding effector protein 1-like isoform X2</fullName>
    </submittedName>
</protein>
<keyword evidence="8" id="KW-0479">Metal-binding</keyword>
<feature type="compositionally biased region" description="Basic and acidic residues" evidence="16">
    <location>
        <begin position="246"/>
        <end position="262"/>
    </location>
</feature>
<dbReference type="Pfam" id="PF09311">
    <property type="entry name" value="Rab5-bind"/>
    <property type="match status" value="1"/>
</dbReference>
<evidence type="ECO:0000256" key="5">
    <source>
        <dbReference type="ARBA" id="ARBA00022490"/>
    </source>
</evidence>
<comment type="similarity">
    <text evidence="3">Belongs to the rabaptin family.</text>
</comment>
<dbReference type="GO" id="GO:0008083">
    <property type="term" value="F:growth factor activity"/>
    <property type="evidence" value="ECO:0007669"/>
    <property type="project" value="InterPro"/>
</dbReference>
<dbReference type="Gene3D" id="3.30.40.10">
    <property type="entry name" value="Zinc/RING finger domain, C3HC4 (zinc finger)"/>
    <property type="match status" value="1"/>
</dbReference>